<evidence type="ECO:0000256" key="1">
    <source>
        <dbReference type="SAM" id="MobiDB-lite"/>
    </source>
</evidence>
<gene>
    <name evidence="2" type="ORF">BS50DRAFT_583394</name>
</gene>
<protein>
    <submittedName>
        <fullName evidence="2">Uncharacterized protein</fullName>
    </submittedName>
</protein>
<keyword evidence="3" id="KW-1185">Reference proteome</keyword>
<dbReference type="AlphaFoldDB" id="A0A2T2P298"/>
<feature type="region of interest" description="Disordered" evidence="1">
    <location>
        <begin position="175"/>
        <end position="195"/>
    </location>
</feature>
<dbReference type="Proteomes" id="UP000240883">
    <property type="component" value="Unassembled WGS sequence"/>
</dbReference>
<evidence type="ECO:0000313" key="2">
    <source>
        <dbReference type="EMBL" id="PSN71753.1"/>
    </source>
</evidence>
<sequence>MPKVTVFDIKELYKTYGEHDFFNSPKFNHYTRNLRTGSVLAQNHHCKTCGSALQMECFLKGHYFYCAEWVTGPGGESYRCGQRFSKHSGGCGTHKRCHGPSLNALLIKWESGQGEVTIEMFDDPQAVSAEETAVQRQEKKKQFFDAVNGKWNPEAIRIAKKQAHEYHKNMKELMENETPGKNKKGGKSGQNGTFRTVTDLPVPKMFVDGKQFENPFITKTNMDNLTFVPDEMKSYRCGRSFWKGK</sequence>
<accession>A0A2T2P298</accession>
<dbReference type="EMBL" id="KZ678130">
    <property type="protein sequence ID" value="PSN71753.1"/>
    <property type="molecule type" value="Genomic_DNA"/>
</dbReference>
<organism evidence="2 3">
    <name type="scientific">Corynespora cassiicola Philippines</name>
    <dbReference type="NCBI Taxonomy" id="1448308"/>
    <lineage>
        <taxon>Eukaryota</taxon>
        <taxon>Fungi</taxon>
        <taxon>Dikarya</taxon>
        <taxon>Ascomycota</taxon>
        <taxon>Pezizomycotina</taxon>
        <taxon>Dothideomycetes</taxon>
        <taxon>Pleosporomycetidae</taxon>
        <taxon>Pleosporales</taxon>
        <taxon>Corynesporascaceae</taxon>
        <taxon>Corynespora</taxon>
    </lineage>
</organism>
<name>A0A2T2P298_CORCC</name>
<proteinExistence type="predicted"/>
<evidence type="ECO:0000313" key="3">
    <source>
        <dbReference type="Proteomes" id="UP000240883"/>
    </source>
</evidence>
<dbReference type="OrthoDB" id="3788615at2759"/>
<reference evidence="2 3" key="1">
    <citation type="journal article" date="2018" name="Front. Microbiol.">
        <title>Genome-Wide Analysis of Corynespora cassiicola Leaf Fall Disease Putative Effectors.</title>
        <authorList>
            <person name="Lopez D."/>
            <person name="Ribeiro S."/>
            <person name="Label P."/>
            <person name="Fumanal B."/>
            <person name="Venisse J.S."/>
            <person name="Kohler A."/>
            <person name="de Oliveira R.R."/>
            <person name="Labutti K."/>
            <person name="Lipzen A."/>
            <person name="Lail K."/>
            <person name="Bauer D."/>
            <person name="Ohm R.A."/>
            <person name="Barry K.W."/>
            <person name="Spatafora J."/>
            <person name="Grigoriev I.V."/>
            <person name="Martin F.M."/>
            <person name="Pujade-Renaud V."/>
        </authorList>
    </citation>
    <scope>NUCLEOTIDE SEQUENCE [LARGE SCALE GENOMIC DNA]</scope>
    <source>
        <strain evidence="2 3">Philippines</strain>
    </source>
</reference>